<sequence length="46" mass="5436">MGKDSIFSEIDKQHNNLSKNFKLISDFVNDSYSTIYYSYPKDILKK</sequence>
<name>A0A1M6LHR9_PARC5</name>
<accession>A0A1M6LHR9</accession>
<protein>
    <submittedName>
        <fullName evidence="1">Uncharacterized protein</fullName>
    </submittedName>
</protein>
<dbReference type="EMBL" id="FRAG01000006">
    <property type="protein sequence ID" value="SHJ70714.1"/>
    <property type="molecule type" value="Genomic_DNA"/>
</dbReference>
<dbReference type="AlphaFoldDB" id="A0A1M6LHR9"/>
<dbReference type="RefSeq" id="WP_165613023.1">
    <property type="nucleotide sequence ID" value="NZ_FRAG01000006.1"/>
</dbReference>
<dbReference type="STRING" id="1121301.SAMN02745912_00804"/>
<reference evidence="1 2" key="1">
    <citation type="submission" date="2016-11" db="EMBL/GenBank/DDBJ databases">
        <authorList>
            <person name="Jaros S."/>
            <person name="Januszkiewicz K."/>
            <person name="Wedrychowicz H."/>
        </authorList>
    </citation>
    <scope>NUCLEOTIDE SEQUENCE [LARGE SCALE GENOMIC DNA]</scope>
    <source>
        <strain evidence="1 2">DSM 15212</strain>
    </source>
</reference>
<dbReference type="Proteomes" id="UP000184465">
    <property type="component" value="Unassembled WGS sequence"/>
</dbReference>
<evidence type="ECO:0000313" key="1">
    <source>
        <dbReference type="EMBL" id="SHJ70714.1"/>
    </source>
</evidence>
<evidence type="ECO:0000313" key="2">
    <source>
        <dbReference type="Proteomes" id="UP000184465"/>
    </source>
</evidence>
<proteinExistence type="predicted"/>
<gene>
    <name evidence="1" type="ORF">SAMN02745912_00804</name>
</gene>
<organism evidence="1 2">
    <name type="scientific">Paramaledivibacter caminithermalis (strain DSM 15212 / CIP 107654 / DViRD3)</name>
    <name type="common">Clostridium caminithermale</name>
    <dbReference type="NCBI Taxonomy" id="1121301"/>
    <lineage>
        <taxon>Bacteria</taxon>
        <taxon>Bacillati</taxon>
        <taxon>Bacillota</taxon>
        <taxon>Clostridia</taxon>
        <taxon>Peptostreptococcales</taxon>
        <taxon>Caminicellaceae</taxon>
        <taxon>Paramaledivibacter</taxon>
    </lineage>
</organism>
<keyword evidence="2" id="KW-1185">Reference proteome</keyword>